<evidence type="ECO:0000313" key="2">
    <source>
        <dbReference type="EMBL" id="MFC7316242.1"/>
    </source>
</evidence>
<comment type="caution">
    <text evidence="2">The sequence shown here is derived from an EMBL/GenBank/DDBJ whole genome shotgun (WGS) entry which is preliminary data.</text>
</comment>
<dbReference type="AlphaFoldDB" id="A0ABD6A7Z3"/>
<dbReference type="GeneID" id="79314040"/>
<evidence type="ECO:0000313" key="3">
    <source>
        <dbReference type="Proteomes" id="UP001596547"/>
    </source>
</evidence>
<dbReference type="Pfam" id="PF19102">
    <property type="entry name" value="DUF5789"/>
    <property type="match status" value="1"/>
</dbReference>
<accession>A0ABD6A7Z3</accession>
<keyword evidence="3" id="KW-1185">Reference proteome</keyword>
<name>A0ABD6A7Z3_9EURY</name>
<proteinExistence type="predicted"/>
<dbReference type="RefSeq" id="WP_276304497.1">
    <property type="nucleotide sequence ID" value="NZ_CP119992.1"/>
</dbReference>
<gene>
    <name evidence="2" type="ORF">ACFQPE_05460</name>
</gene>
<sequence>MSPDPDRAEDRMGERQRERTESVEAILDDVRQDLGDRKYPVTSEELAMEYADQPLDMPNETETLGSVFDRLVDEEYDSPEEVREAVYRELTGEAGGPEEYNEQRDLEQIDEVDGKTETNWQ</sequence>
<reference evidence="2 3" key="1">
    <citation type="journal article" date="2019" name="Int. J. Syst. Evol. Microbiol.">
        <title>The Global Catalogue of Microorganisms (GCM) 10K type strain sequencing project: providing services to taxonomists for standard genome sequencing and annotation.</title>
        <authorList>
            <consortium name="The Broad Institute Genomics Platform"/>
            <consortium name="The Broad Institute Genome Sequencing Center for Infectious Disease"/>
            <person name="Wu L."/>
            <person name="Ma J."/>
        </authorList>
    </citation>
    <scope>NUCLEOTIDE SEQUENCE [LARGE SCALE GENOMIC DNA]</scope>
    <source>
        <strain evidence="2 3">PSR21</strain>
    </source>
</reference>
<protein>
    <recommendedName>
        <fullName evidence="4">DUF2795 domain-containing protein</fullName>
    </recommendedName>
</protein>
<evidence type="ECO:0008006" key="4">
    <source>
        <dbReference type="Google" id="ProtNLM"/>
    </source>
</evidence>
<dbReference type="InterPro" id="IPR043899">
    <property type="entry name" value="DUF5789"/>
</dbReference>
<feature type="region of interest" description="Disordered" evidence="1">
    <location>
        <begin position="1"/>
        <end position="21"/>
    </location>
</feature>
<feature type="compositionally biased region" description="Basic and acidic residues" evidence="1">
    <location>
        <begin position="101"/>
        <end position="121"/>
    </location>
</feature>
<dbReference type="Proteomes" id="UP001596547">
    <property type="component" value="Unassembled WGS sequence"/>
</dbReference>
<organism evidence="2 3">
    <name type="scientific">Halomarina halobia</name>
    <dbReference type="NCBI Taxonomy" id="3033386"/>
    <lineage>
        <taxon>Archaea</taxon>
        <taxon>Methanobacteriati</taxon>
        <taxon>Methanobacteriota</taxon>
        <taxon>Stenosarchaea group</taxon>
        <taxon>Halobacteria</taxon>
        <taxon>Halobacteriales</taxon>
        <taxon>Natronomonadaceae</taxon>
        <taxon>Halomarina</taxon>
    </lineage>
</organism>
<feature type="region of interest" description="Disordered" evidence="1">
    <location>
        <begin position="89"/>
        <end position="121"/>
    </location>
</feature>
<dbReference type="EMBL" id="JBHTBF010000002">
    <property type="protein sequence ID" value="MFC7316242.1"/>
    <property type="molecule type" value="Genomic_DNA"/>
</dbReference>
<evidence type="ECO:0000256" key="1">
    <source>
        <dbReference type="SAM" id="MobiDB-lite"/>
    </source>
</evidence>